<name>A0A9N7TJF0_PLEPL</name>
<feature type="region of interest" description="Disordered" evidence="7">
    <location>
        <begin position="1039"/>
        <end position="1094"/>
    </location>
</feature>
<feature type="compositionally biased region" description="Basic and acidic residues" evidence="7">
    <location>
        <begin position="1222"/>
        <end position="1233"/>
    </location>
</feature>
<proteinExistence type="predicted"/>
<dbReference type="SUPFAM" id="SSF46966">
    <property type="entry name" value="Spectrin repeat"/>
    <property type="match status" value="1"/>
</dbReference>
<evidence type="ECO:0000313" key="9">
    <source>
        <dbReference type="EMBL" id="CAB1413946.1"/>
    </source>
</evidence>
<comment type="caution">
    <text evidence="9">The sequence shown here is derived from an EMBL/GenBank/DDBJ whole genome shotgun (WGS) entry which is preliminary data.</text>
</comment>
<dbReference type="InterPro" id="IPR057057">
    <property type="entry name" value="Spectrin_SYNE1"/>
</dbReference>
<feature type="compositionally biased region" description="Basic and acidic residues" evidence="7">
    <location>
        <begin position="1754"/>
        <end position="1768"/>
    </location>
</feature>
<feature type="compositionally biased region" description="Polar residues" evidence="7">
    <location>
        <begin position="721"/>
        <end position="734"/>
    </location>
</feature>
<feature type="region of interest" description="Disordered" evidence="7">
    <location>
        <begin position="1006"/>
        <end position="1027"/>
    </location>
</feature>
<evidence type="ECO:0000256" key="1">
    <source>
        <dbReference type="ARBA" id="ARBA00004308"/>
    </source>
</evidence>
<feature type="compositionally biased region" description="Polar residues" evidence="7">
    <location>
        <begin position="1006"/>
        <end position="1016"/>
    </location>
</feature>
<dbReference type="PANTHER" id="PTHR14514:SF7">
    <property type="entry name" value="KASH DOMAIN-CONTAINING PROTEIN"/>
    <property type="match status" value="1"/>
</dbReference>
<dbReference type="PROSITE" id="PS00019">
    <property type="entry name" value="ACTININ_1"/>
    <property type="match status" value="1"/>
</dbReference>
<dbReference type="Pfam" id="PF00307">
    <property type="entry name" value="CH"/>
    <property type="match status" value="2"/>
</dbReference>
<keyword evidence="4" id="KW-0472">Membrane</keyword>
<dbReference type="SMART" id="SM00033">
    <property type="entry name" value="CH"/>
    <property type="match status" value="1"/>
</dbReference>
<dbReference type="EMBL" id="CADEAL010000080">
    <property type="protein sequence ID" value="CAB1413946.1"/>
    <property type="molecule type" value="Genomic_DNA"/>
</dbReference>
<keyword evidence="5" id="KW-0009">Actin-binding</keyword>
<evidence type="ECO:0000256" key="5">
    <source>
        <dbReference type="ARBA" id="ARBA00023203"/>
    </source>
</evidence>
<feature type="compositionally biased region" description="Basic and acidic residues" evidence="7">
    <location>
        <begin position="1184"/>
        <end position="1207"/>
    </location>
</feature>
<protein>
    <recommendedName>
        <fullName evidence="8">Calponin-homology (CH) domain-containing protein</fullName>
    </recommendedName>
</protein>
<feature type="region of interest" description="Disordered" evidence="7">
    <location>
        <begin position="771"/>
        <end position="834"/>
    </location>
</feature>
<dbReference type="Proteomes" id="UP001153269">
    <property type="component" value="Unassembled WGS sequence"/>
</dbReference>
<accession>A0A9N7TJF0</accession>
<keyword evidence="10" id="KW-1185">Reference proteome</keyword>
<evidence type="ECO:0000256" key="3">
    <source>
        <dbReference type="ARBA" id="ARBA00022737"/>
    </source>
</evidence>
<evidence type="ECO:0000256" key="4">
    <source>
        <dbReference type="ARBA" id="ARBA00023136"/>
    </source>
</evidence>
<feature type="region of interest" description="Disordered" evidence="7">
    <location>
        <begin position="1184"/>
        <end position="1283"/>
    </location>
</feature>
<feature type="compositionally biased region" description="Low complexity" evidence="7">
    <location>
        <begin position="806"/>
        <end position="825"/>
    </location>
</feature>
<feature type="domain" description="Calponin-homology (CH)" evidence="8">
    <location>
        <begin position="59"/>
        <end position="293"/>
    </location>
</feature>
<evidence type="ECO:0000256" key="2">
    <source>
        <dbReference type="ARBA" id="ARBA00022553"/>
    </source>
</evidence>
<feature type="compositionally biased region" description="Basic and acidic residues" evidence="7">
    <location>
        <begin position="1242"/>
        <end position="1274"/>
    </location>
</feature>
<feature type="compositionally biased region" description="Polar residues" evidence="7">
    <location>
        <begin position="772"/>
        <end position="798"/>
    </location>
</feature>
<keyword evidence="3" id="KW-0677">Repeat</keyword>
<dbReference type="InterPro" id="IPR036872">
    <property type="entry name" value="CH_dom_sf"/>
</dbReference>
<dbReference type="InterPro" id="IPR001715">
    <property type="entry name" value="CH_dom"/>
</dbReference>
<feature type="region of interest" description="Disordered" evidence="7">
    <location>
        <begin position="699"/>
        <end position="734"/>
    </location>
</feature>
<feature type="compositionally biased region" description="Low complexity" evidence="7">
    <location>
        <begin position="1047"/>
        <end position="1056"/>
    </location>
</feature>
<dbReference type="Pfam" id="PF25034">
    <property type="entry name" value="Spectrin_SYNE1"/>
    <property type="match status" value="1"/>
</dbReference>
<keyword evidence="6" id="KW-0175">Coiled coil</keyword>
<organism evidence="9 10">
    <name type="scientific">Pleuronectes platessa</name>
    <name type="common">European plaice</name>
    <dbReference type="NCBI Taxonomy" id="8262"/>
    <lineage>
        <taxon>Eukaryota</taxon>
        <taxon>Metazoa</taxon>
        <taxon>Chordata</taxon>
        <taxon>Craniata</taxon>
        <taxon>Vertebrata</taxon>
        <taxon>Euteleostomi</taxon>
        <taxon>Actinopterygii</taxon>
        <taxon>Neopterygii</taxon>
        <taxon>Teleostei</taxon>
        <taxon>Neoteleostei</taxon>
        <taxon>Acanthomorphata</taxon>
        <taxon>Carangaria</taxon>
        <taxon>Pleuronectiformes</taxon>
        <taxon>Pleuronectoidei</taxon>
        <taxon>Pleuronectidae</taxon>
        <taxon>Pleuronectes</taxon>
    </lineage>
</organism>
<dbReference type="GO" id="GO:0003779">
    <property type="term" value="F:actin binding"/>
    <property type="evidence" value="ECO:0007669"/>
    <property type="project" value="UniProtKB-KW"/>
</dbReference>
<dbReference type="InterPro" id="IPR001589">
    <property type="entry name" value="Actinin_actin-bd_CS"/>
</dbReference>
<gene>
    <name evidence="9" type="ORF">PLEPLA_LOCUS1649</name>
</gene>
<reference evidence="9" key="1">
    <citation type="submission" date="2020-03" db="EMBL/GenBank/DDBJ databases">
        <authorList>
            <person name="Weist P."/>
        </authorList>
    </citation>
    <scope>NUCLEOTIDE SEQUENCE</scope>
</reference>
<dbReference type="PANTHER" id="PTHR14514">
    <property type="entry name" value="PKA ANCHORING PROTEIN"/>
    <property type="match status" value="1"/>
</dbReference>
<sequence>MIGLNVKALLQNSPEVDLVLWSEATWLQVEDLMEAFHWTLTTCTCFSKVAEQSEMEHEQIQRRTFTNWINAQLAKRRPPSFVSDLFSDLRDGSLLLDLLEVMSGQSLRGHGVFQQRANLETALDFLKKKSIKLVNIHIADIIRWTPLHHPRTRVDHHPPLSYRGAGQRPLLQLPSFLHGLSEQPGLLVRQPRPSESGPCRPDLAPPPTLQSLRQEGPAHVGEGPMPKGRQLGQCEGLQGELEESNQENLEEAFHVAERELHIPRLLEPQDVNVKDPDEKSIMTYVAQFLQYSNDMPARDDHLELFPLDQPSCFSPLNFPAHFTPAAAVSPLRQVSPCERAQEVTLWLQQTFQELSESWTAAENSGYKEKLQRRPVLTLLAAMRRCPELSGDLRALRAAWDRLEEELQRCKADLDLSLPPPLDSVVVWLQRAEAALTEEGGGGNLAVPLEKFDEIKRRVTHVRVTTKYHGIKLEYQECRHTALDLLNRLEAKIQTWRTSYRSEEAVRGLLQDWHETVERRGMIVILTDALQNLKEKANAYTSKAALGEDSQLVHRQVKEAESEAESVERAVTAVRGTMDRVMSAWDTYNRSLVSLQTWLTQTTQTPAAGTQDLSEWTSCHAQLNEAGNFLTEVTETSTSRTLAGQLSTLNKQWAAFMKRAKFELPGMLSSTGFKEPVGEPVHQTQRQPETGMLVVVQTKHAHEPENVKQQTQDPSQLPPQTPSHTLSDPKSWRENQFGTTIVVPLVEIRMLPQPVREPVPHFPPPLVKEAELKSTTQPPSITESQASSWSQNAGPTSQRRLVLSKRGTSSGTEENGSSSEQQNSQQLTKTSPRPPVMVLSEVHSKAQSMARSRLEKTRVHLQGRIQKAITLFGGKEISESQAKKKQRALKMLQPVALEEFLKAVEGLGAFCSGPQLQDLMLLSDSVRKQWEDVRREIAAFVPVLWSQISEGKQSLSVVQTDTNPLHEATDQTDHPCLHHQQVVVDGAASVDEQVESLRDLCETLTPGQSSCQVTYTSEEAEETQPSDTVLSAHRRQQLGANTPLGATGPSSDPQPSGDRPPRRSPDVPQRVLSPGDGSVPHHGDTRPLSTQDVPTERHVLLRQHRGFESEEQNEKSSPGAKEQLLNVRVLHMTERNQQIQALVRIDTVETQQAAEWTVLPETGTVPGQDVDTSWSEPPVEKKKLMRDMHGENKDEEQLMGKEQKKEEFTPMETCGPKTWGGTQEKEHGAPCGKEEESESKRRRLDEEKDTETQREEQTWRCEEQRRRGREEEEKKKKSLVQRRSALSGELKEIKGEAESLRLNEPTLPALQRRSRVLTELDSRLSGLVPELRHLQDVSPSPEVEDVWEEATRAVTERLERCCVLTELLKRFQSVRGELRGTLHKAEGTIGEQASYMGRENLHRLHSKVQETKCQLTSLGGGVEEVRSVCRQIHTHLRQTPECNVLQFESEADSLMDGWLDNLHLCLTLWDGVLQLGGETDKWTADKLTAFAQCPSFQSEDDIHTLQNEIWTQEKIVERFQRRTTEIQTLLQSTEPPLELQVVETQMRKKLEQLKELVFEAEEVYRQTVAAKGHITARMSDCFTSLQKIRDSLLTLSGSDVEAVLAKLKDLCLQLQAQDEQAESLLEDLSILSSVSSPDVLQSLSAEVMQLQEEVRSSHQLFSEVEEQTQRNIQDLDRLQRESEHLEQWLQVAEETAAKDGDVSLLQEEELQLRARTELLRQLVSSLQSSNLQESALVQGGSKLLERCNFHADRLQGTEEQPRSPSREEESAPSSLGDLRKPVDAPLGESSSSQCPVEQRLQFAQDACCRLEERRSDDEHLVLFTLTSQQNRMSAGQAQKGSSAALVTDAPALEVSPQEVTDLEKTLCNLKC</sequence>
<evidence type="ECO:0000256" key="7">
    <source>
        <dbReference type="SAM" id="MobiDB-lite"/>
    </source>
</evidence>
<dbReference type="PROSITE" id="PS50021">
    <property type="entry name" value="CH"/>
    <property type="match status" value="1"/>
</dbReference>
<feature type="coiled-coil region" evidence="6">
    <location>
        <begin position="522"/>
        <end position="576"/>
    </location>
</feature>
<feature type="region of interest" description="Disordered" evidence="7">
    <location>
        <begin position="1754"/>
        <end position="1794"/>
    </location>
</feature>
<evidence type="ECO:0000259" key="8">
    <source>
        <dbReference type="PROSITE" id="PS50021"/>
    </source>
</evidence>
<feature type="region of interest" description="Disordered" evidence="7">
    <location>
        <begin position="187"/>
        <end position="232"/>
    </location>
</feature>
<keyword evidence="2" id="KW-0597">Phosphoprotein</keyword>
<evidence type="ECO:0000313" key="10">
    <source>
        <dbReference type="Proteomes" id="UP001153269"/>
    </source>
</evidence>
<comment type="subcellular location">
    <subcellularLocation>
        <location evidence="1">Endomembrane system</location>
    </subcellularLocation>
</comment>
<dbReference type="Gene3D" id="1.10.418.10">
    <property type="entry name" value="Calponin-like domain"/>
    <property type="match status" value="2"/>
</dbReference>
<dbReference type="SUPFAM" id="SSF47576">
    <property type="entry name" value="Calponin-homology domain, CH-domain"/>
    <property type="match status" value="1"/>
</dbReference>
<evidence type="ECO:0000256" key="6">
    <source>
        <dbReference type="SAM" id="Coils"/>
    </source>
</evidence>
<feature type="coiled-coil region" evidence="6">
    <location>
        <begin position="1606"/>
        <end position="1694"/>
    </location>
</feature>